<reference evidence="3" key="1">
    <citation type="submission" date="2023-04" db="EMBL/GenBank/DDBJ databases">
        <title>Phytophthora fragariaefolia NBRC 109709.</title>
        <authorList>
            <person name="Ichikawa N."/>
            <person name="Sato H."/>
            <person name="Tonouchi N."/>
        </authorList>
    </citation>
    <scope>NUCLEOTIDE SEQUENCE</scope>
    <source>
        <strain evidence="3">NBRC 109709</strain>
    </source>
</reference>
<sequence>MQVGTCARSIELARQAVSALSEACCFTKKKHNSRDDFKVFRGATPQRTKAEFEWGVSPRAQDDKESEPGSGDEDVLASLGASYRAWRAYNREKRAHEYTKTRLVELIKHETALSKQLVRVGGSMEGIERVLMKVEDMESAVATLDDKYDVAVSGQAAREDLALELEALQRRCQLHTERLHEAEAAASRWKSQCQQALPDLASSNLERERLTEELGKMKKTAVLLMNRQYFHLKTLGRASQLSRSIHHENEDAKMRSHSVEIV</sequence>
<comment type="caution">
    <text evidence="3">The sequence shown here is derived from an EMBL/GenBank/DDBJ whole genome shotgun (WGS) entry which is preliminary data.</text>
</comment>
<evidence type="ECO:0000313" key="4">
    <source>
        <dbReference type="Proteomes" id="UP001165121"/>
    </source>
</evidence>
<protein>
    <submittedName>
        <fullName evidence="3">Unnamed protein product</fullName>
    </submittedName>
</protein>
<evidence type="ECO:0000256" key="1">
    <source>
        <dbReference type="SAM" id="Coils"/>
    </source>
</evidence>
<dbReference type="OrthoDB" id="103828at2759"/>
<feature type="region of interest" description="Disordered" evidence="2">
    <location>
        <begin position="55"/>
        <end position="75"/>
    </location>
</feature>
<gene>
    <name evidence="3" type="ORF">Pfra01_000267700</name>
</gene>
<name>A0A9W6TRW6_9STRA</name>
<organism evidence="3 4">
    <name type="scientific">Phytophthora fragariaefolia</name>
    <dbReference type="NCBI Taxonomy" id="1490495"/>
    <lineage>
        <taxon>Eukaryota</taxon>
        <taxon>Sar</taxon>
        <taxon>Stramenopiles</taxon>
        <taxon>Oomycota</taxon>
        <taxon>Peronosporomycetes</taxon>
        <taxon>Peronosporales</taxon>
        <taxon>Peronosporaceae</taxon>
        <taxon>Phytophthora</taxon>
    </lineage>
</organism>
<evidence type="ECO:0000256" key="2">
    <source>
        <dbReference type="SAM" id="MobiDB-lite"/>
    </source>
</evidence>
<feature type="coiled-coil region" evidence="1">
    <location>
        <begin position="127"/>
        <end position="220"/>
    </location>
</feature>
<keyword evidence="4" id="KW-1185">Reference proteome</keyword>
<evidence type="ECO:0000313" key="3">
    <source>
        <dbReference type="EMBL" id="GMF21026.1"/>
    </source>
</evidence>
<dbReference type="Proteomes" id="UP001165121">
    <property type="component" value="Unassembled WGS sequence"/>
</dbReference>
<proteinExistence type="predicted"/>
<dbReference type="AlphaFoldDB" id="A0A9W6TRW6"/>
<keyword evidence="1" id="KW-0175">Coiled coil</keyword>
<accession>A0A9W6TRW6</accession>
<dbReference type="EMBL" id="BSXT01000214">
    <property type="protein sequence ID" value="GMF21026.1"/>
    <property type="molecule type" value="Genomic_DNA"/>
</dbReference>